<sequence>KAAKAYGVPEEEAFQTPDLFEARNVSQVTLITQKHPEYTDQRSDPKWLPKTSGNSLKSRSRLGEMPRWASRPAQTREPHRPDMGNGEYETH</sequence>
<evidence type="ECO:0000313" key="2">
    <source>
        <dbReference type="EMBL" id="QQP56293.1"/>
    </source>
</evidence>
<accession>A0A7T8KHZ4</accession>
<dbReference type="OrthoDB" id="21595at2759"/>
<dbReference type="EMBL" id="CP045890">
    <property type="protein sequence ID" value="QQP56293.1"/>
    <property type="molecule type" value="Genomic_DNA"/>
</dbReference>
<keyword evidence="3" id="KW-1185">Reference proteome</keyword>
<evidence type="ECO:0000313" key="3">
    <source>
        <dbReference type="Proteomes" id="UP000595437"/>
    </source>
</evidence>
<gene>
    <name evidence="2" type="ORF">FKW44_000907</name>
</gene>
<name>A0A7T8KHZ4_CALRO</name>
<protein>
    <submittedName>
        <fullName evidence="2">Calponin</fullName>
    </submittedName>
</protein>
<evidence type="ECO:0000256" key="1">
    <source>
        <dbReference type="SAM" id="MobiDB-lite"/>
    </source>
</evidence>
<organism evidence="2 3">
    <name type="scientific">Caligus rogercresseyi</name>
    <name type="common">Sea louse</name>
    <dbReference type="NCBI Taxonomy" id="217165"/>
    <lineage>
        <taxon>Eukaryota</taxon>
        <taxon>Metazoa</taxon>
        <taxon>Ecdysozoa</taxon>
        <taxon>Arthropoda</taxon>
        <taxon>Crustacea</taxon>
        <taxon>Multicrustacea</taxon>
        <taxon>Hexanauplia</taxon>
        <taxon>Copepoda</taxon>
        <taxon>Siphonostomatoida</taxon>
        <taxon>Caligidae</taxon>
        <taxon>Caligus</taxon>
    </lineage>
</organism>
<feature type="compositionally biased region" description="Basic and acidic residues" evidence="1">
    <location>
        <begin position="34"/>
        <end position="47"/>
    </location>
</feature>
<dbReference type="AlphaFoldDB" id="A0A7T8KHZ4"/>
<reference evidence="3" key="1">
    <citation type="submission" date="2021-01" db="EMBL/GenBank/DDBJ databases">
        <title>Caligus Genome Assembly.</title>
        <authorList>
            <person name="Gallardo-Escarate C."/>
        </authorList>
    </citation>
    <scope>NUCLEOTIDE SEQUENCE [LARGE SCALE GENOMIC DNA]</scope>
</reference>
<proteinExistence type="predicted"/>
<feature type="non-terminal residue" evidence="2">
    <location>
        <position position="1"/>
    </location>
</feature>
<feature type="compositionally biased region" description="Basic and acidic residues" evidence="1">
    <location>
        <begin position="74"/>
        <end position="91"/>
    </location>
</feature>
<feature type="non-terminal residue" evidence="2">
    <location>
        <position position="91"/>
    </location>
</feature>
<feature type="region of interest" description="Disordered" evidence="1">
    <location>
        <begin position="33"/>
        <end position="91"/>
    </location>
</feature>
<dbReference type="Proteomes" id="UP000595437">
    <property type="component" value="Chromosome 1"/>
</dbReference>